<evidence type="ECO:0000259" key="2">
    <source>
        <dbReference type="PROSITE" id="PS51391"/>
    </source>
</evidence>
<dbReference type="InterPro" id="IPR024638">
    <property type="entry name" value="Ctk3_N"/>
</dbReference>
<dbReference type="PANTHER" id="PTHR28291:SF1">
    <property type="entry name" value="CTD KINASE SUBUNIT GAMMA"/>
    <property type="match status" value="1"/>
</dbReference>
<dbReference type="Pfam" id="PF12350">
    <property type="entry name" value="CTK3_C"/>
    <property type="match status" value="1"/>
</dbReference>
<dbReference type="HOGENOM" id="CLU_051552_1_0_1"/>
<dbReference type="AlphaFoldDB" id="V5GW19"/>
<dbReference type="GO" id="GO:0070692">
    <property type="term" value="C:CTDK-1 complex"/>
    <property type="evidence" value="ECO:0007669"/>
    <property type="project" value="InterPro"/>
</dbReference>
<reference evidence="4" key="1">
    <citation type="journal article" date="2013" name="Genome Announc.">
        <title>Draft genome sequence of Pseudozyma brasiliensis sp. nov. strain GHG001, a high producer of endo-1,4-xylanase isolated from an insect pest of sugarcane.</title>
        <authorList>
            <person name="Oliveira J.V.D.C."/>
            <person name="dos Santos R.A.C."/>
            <person name="Borges T.A."/>
            <person name="Riano-Pachon D.M."/>
            <person name="Goldman G.H."/>
        </authorList>
    </citation>
    <scope>NUCLEOTIDE SEQUENCE [LARGE SCALE GENOMIC DNA]</scope>
    <source>
        <strain evidence="4">GHG001</strain>
    </source>
</reference>
<dbReference type="InterPro" id="IPR006569">
    <property type="entry name" value="CID_dom"/>
</dbReference>
<dbReference type="GO" id="GO:0045943">
    <property type="term" value="P:positive regulation of transcription by RNA polymerase I"/>
    <property type="evidence" value="ECO:0007669"/>
    <property type="project" value="TreeGrafter"/>
</dbReference>
<accession>V5GW19</accession>
<dbReference type="PANTHER" id="PTHR28291">
    <property type="entry name" value="CTD KINASE SUBUNIT GAMMA"/>
    <property type="match status" value="1"/>
</dbReference>
<keyword evidence="4" id="KW-1185">Reference proteome</keyword>
<feature type="compositionally biased region" description="Pro residues" evidence="1">
    <location>
        <begin position="282"/>
        <end position="292"/>
    </location>
</feature>
<feature type="compositionally biased region" description="Acidic residues" evidence="1">
    <location>
        <begin position="239"/>
        <end position="252"/>
    </location>
</feature>
<dbReference type="InterPro" id="IPR042326">
    <property type="entry name" value="Ctk3"/>
</dbReference>
<dbReference type="InterPro" id="IPR024637">
    <property type="entry name" value="Ctk3_C"/>
</dbReference>
<dbReference type="STRING" id="1365824.V5GW19"/>
<dbReference type="EMBL" id="KI545851">
    <property type="protein sequence ID" value="EST10062.1"/>
    <property type="molecule type" value="Genomic_DNA"/>
</dbReference>
<dbReference type="GeneID" id="27418700"/>
<evidence type="ECO:0000256" key="1">
    <source>
        <dbReference type="SAM" id="MobiDB-lite"/>
    </source>
</evidence>
<proteinExistence type="predicted"/>
<dbReference type="eggNOG" id="ENOG502S1MK">
    <property type="taxonomic scope" value="Eukaryota"/>
</dbReference>
<evidence type="ECO:0000313" key="3">
    <source>
        <dbReference type="EMBL" id="EST10062.1"/>
    </source>
</evidence>
<dbReference type="OMA" id="AREGMWA"/>
<name>V5GW19_KALBG</name>
<organism evidence="3 4">
    <name type="scientific">Kalmanozyma brasiliensis (strain GHG001)</name>
    <name type="common">Yeast</name>
    <name type="synonym">Pseudozyma brasiliensis</name>
    <dbReference type="NCBI Taxonomy" id="1365824"/>
    <lineage>
        <taxon>Eukaryota</taxon>
        <taxon>Fungi</taxon>
        <taxon>Dikarya</taxon>
        <taxon>Basidiomycota</taxon>
        <taxon>Ustilaginomycotina</taxon>
        <taxon>Ustilaginomycetes</taxon>
        <taxon>Ustilaginales</taxon>
        <taxon>Ustilaginaceae</taxon>
        <taxon>Kalmanozyma</taxon>
    </lineage>
</organism>
<feature type="compositionally biased region" description="Low complexity" evidence="1">
    <location>
        <begin position="271"/>
        <end position="281"/>
    </location>
</feature>
<dbReference type="GO" id="GO:0032786">
    <property type="term" value="P:positive regulation of DNA-templated transcription, elongation"/>
    <property type="evidence" value="ECO:0007669"/>
    <property type="project" value="InterPro"/>
</dbReference>
<evidence type="ECO:0000313" key="4">
    <source>
        <dbReference type="Proteomes" id="UP000019377"/>
    </source>
</evidence>
<dbReference type="Proteomes" id="UP000019377">
    <property type="component" value="Unassembled WGS sequence"/>
</dbReference>
<feature type="region of interest" description="Disordered" evidence="1">
    <location>
        <begin position="191"/>
        <end position="302"/>
    </location>
</feature>
<feature type="domain" description="CID" evidence="2">
    <location>
        <begin position="2"/>
        <end position="140"/>
    </location>
</feature>
<dbReference type="OrthoDB" id="21266at2759"/>
<sequence length="302" mass="34488">MDPFQLRLRFISTLHRLNASLPTIQKSLSFLVDHPSLHAQLWDCILDEFRSGSISRRINLLFLVDAIFTDDTLSSSIRSLFRPYLERDVYLLFDLAVPEGRWDALLNVPAVTKMLGAWKTRLVLEASVIEDLETMLSVRKTALYTLSPGQRASTLLHPTDMQRRIEEDRERHKRLRERSWILPPTAFSHQSLFGTRPEQLDPTYLTRKQPASPREQREDTDGDRVWSTQDLDFSQMWDETSDFNDDDVEGIVEDEKTGWLHQPPPPPASAPAPASAAQPVFAQPPPAQPPRAPASMRNAQRA</sequence>
<feature type="compositionally biased region" description="Basic and acidic residues" evidence="1">
    <location>
        <begin position="214"/>
        <end position="224"/>
    </location>
</feature>
<dbReference type="RefSeq" id="XP_016295051.1">
    <property type="nucleotide sequence ID" value="XM_016436071.1"/>
</dbReference>
<gene>
    <name evidence="3" type="ORF">PSEUBRA_SCAF1g00509</name>
</gene>
<dbReference type="InterPro" id="IPR008942">
    <property type="entry name" value="ENTH_VHS"/>
</dbReference>
<dbReference type="PROSITE" id="PS51391">
    <property type="entry name" value="CID"/>
    <property type="match status" value="1"/>
</dbReference>
<dbReference type="Pfam" id="PF12243">
    <property type="entry name" value="CTK3"/>
    <property type="match status" value="1"/>
</dbReference>
<protein>
    <recommendedName>
        <fullName evidence="2">CID domain-containing protein</fullName>
    </recommendedName>
</protein>
<dbReference type="Gene3D" id="1.25.40.90">
    <property type="match status" value="1"/>
</dbReference>